<evidence type="ECO:0000313" key="20">
    <source>
        <dbReference type="Proteomes" id="UP000603453"/>
    </source>
</evidence>
<evidence type="ECO:0000256" key="17">
    <source>
        <dbReference type="SAM" id="Phobius"/>
    </source>
</evidence>
<evidence type="ECO:0000256" key="16">
    <source>
        <dbReference type="SAM" id="MobiDB-lite"/>
    </source>
</evidence>
<dbReference type="Pfam" id="PF00320">
    <property type="entry name" value="GATA"/>
    <property type="match status" value="1"/>
</dbReference>
<comment type="similarity">
    <text evidence="4">In the C-terminal section; belongs to the peptidase M41 family.</text>
</comment>
<keyword evidence="17" id="KW-0812">Transmembrane</keyword>
<keyword evidence="14 17" id="KW-0472">Membrane</keyword>
<dbReference type="InterPro" id="IPR003959">
    <property type="entry name" value="ATPase_AAA_core"/>
</dbReference>
<dbReference type="SUPFAM" id="SSF140990">
    <property type="entry name" value="FtsH protease domain-like"/>
    <property type="match status" value="1"/>
</dbReference>
<evidence type="ECO:0000256" key="2">
    <source>
        <dbReference type="ARBA" id="ARBA00004173"/>
    </source>
</evidence>
<feature type="compositionally biased region" description="Polar residues" evidence="16">
    <location>
        <begin position="966"/>
        <end position="983"/>
    </location>
</feature>
<dbReference type="GO" id="GO:0005743">
    <property type="term" value="C:mitochondrial inner membrane"/>
    <property type="evidence" value="ECO:0007669"/>
    <property type="project" value="TreeGrafter"/>
</dbReference>
<dbReference type="GO" id="GO:0004222">
    <property type="term" value="F:metalloendopeptidase activity"/>
    <property type="evidence" value="ECO:0007669"/>
    <property type="project" value="InterPro"/>
</dbReference>
<dbReference type="Pfam" id="PF01434">
    <property type="entry name" value="Peptidase_M41"/>
    <property type="match status" value="1"/>
</dbReference>
<feature type="region of interest" description="Disordered" evidence="16">
    <location>
        <begin position="965"/>
        <end position="1011"/>
    </location>
</feature>
<evidence type="ECO:0000256" key="9">
    <source>
        <dbReference type="ARBA" id="ARBA00022801"/>
    </source>
</evidence>
<dbReference type="GO" id="GO:0141164">
    <property type="term" value="P:mitochondrial protein quality control"/>
    <property type="evidence" value="ECO:0007669"/>
    <property type="project" value="UniProtKB-ARBA"/>
</dbReference>
<keyword evidence="12" id="KW-0482">Metalloprotease</keyword>
<evidence type="ECO:0000313" key="19">
    <source>
        <dbReference type="EMBL" id="KAG2214350.1"/>
    </source>
</evidence>
<dbReference type="Pfam" id="PF17862">
    <property type="entry name" value="AAA_lid_3"/>
    <property type="match status" value="1"/>
</dbReference>
<dbReference type="Gene3D" id="1.10.8.60">
    <property type="match status" value="1"/>
</dbReference>
<dbReference type="GO" id="GO:0004176">
    <property type="term" value="F:ATP-dependent peptidase activity"/>
    <property type="evidence" value="ECO:0007669"/>
    <property type="project" value="InterPro"/>
</dbReference>
<dbReference type="GO" id="GO:0005524">
    <property type="term" value="F:ATP binding"/>
    <property type="evidence" value="ECO:0007669"/>
    <property type="project" value="UniProtKB-KW"/>
</dbReference>
<dbReference type="GO" id="GO:0008270">
    <property type="term" value="F:zinc ion binding"/>
    <property type="evidence" value="ECO:0007669"/>
    <property type="project" value="UniProtKB-KW"/>
</dbReference>
<keyword evidence="15" id="KW-0863">Zinc-finger</keyword>
<dbReference type="InterPro" id="IPR013088">
    <property type="entry name" value="Znf_NHR/GATA"/>
</dbReference>
<evidence type="ECO:0000256" key="7">
    <source>
        <dbReference type="ARBA" id="ARBA00022723"/>
    </source>
</evidence>
<dbReference type="InterPro" id="IPR005936">
    <property type="entry name" value="FtsH"/>
</dbReference>
<dbReference type="SUPFAM" id="SSF57716">
    <property type="entry name" value="Glucocorticoid receptor-like (DNA-binding domain)"/>
    <property type="match status" value="1"/>
</dbReference>
<comment type="similarity">
    <text evidence="5">In the N-terminal section; belongs to the AAA ATPase family.</text>
</comment>
<gene>
    <name evidence="19" type="ORF">INT47_000906</name>
</gene>
<dbReference type="InterPro" id="IPR003593">
    <property type="entry name" value="AAA+_ATPase"/>
</dbReference>
<evidence type="ECO:0000256" key="8">
    <source>
        <dbReference type="ARBA" id="ARBA00022741"/>
    </source>
</evidence>
<dbReference type="SUPFAM" id="SSF52540">
    <property type="entry name" value="P-loop containing nucleoside triphosphate hydrolases"/>
    <property type="match status" value="1"/>
</dbReference>
<feature type="compositionally biased region" description="Acidic residues" evidence="16">
    <location>
        <begin position="806"/>
        <end position="822"/>
    </location>
</feature>
<accession>A0A8H7RPM9</accession>
<dbReference type="InterPro" id="IPR048438">
    <property type="entry name" value="Yme1-like_N"/>
</dbReference>
<dbReference type="InterPro" id="IPR000642">
    <property type="entry name" value="Peptidase_M41"/>
</dbReference>
<evidence type="ECO:0000256" key="4">
    <source>
        <dbReference type="ARBA" id="ARBA00010044"/>
    </source>
</evidence>
<evidence type="ECO:0000256" key="15">
    <source>
        <dbReference type="PROSITE-ProRule" id="PRU00094"/>
    </source>
</evidence>
<feature type="transmembrane region" description="Helical" evidence="17">
    <location>
        <begin position="222"/>
        <end position="241"/>
    </location>
</feature>
<dbReference type="Pfam" id="PF21232">
    <property type="entry name" value="Yme1-like_N"/>
    <property type="match status" value="1"/>
</dbReference>
<keyword evidence="13" id="KW-0496">Mitochondrion</keyword>
<keyword evidence="6" id="KW-0645">Protease</keyword>
<evidence type="ECO:0000256" key="11">
    <source>
        <dbReference type="ARBA" id="ARBA00022840"/>
    </source>
</evidence>
<dbReference type="Pfam" id="PF00004">
    <property type="entry name" value="AAA"/>
    <property type="match status" value="1"/>
</dbReference>
<feature type="domain" description="GATA-type" evidence="18">
    <location>
        <begin position="867"/>
        <end position="902"/>
    </location>
</feature>
<dbReference type="Proteomes" id="UP000603453">
    <property type="component" value="Unassembled WGS sequence"/>
</dbReference>
<feature type="region of interest" description="Disordered" evidence="16">
    <location>
        <begin position="789"/>
        <end position="839"/>
    </location>
</feature>
<comment type="cofactor">
    <cofactor evidence="1">
        <name>Zn(2+)</name>
        <dbReference type="ChEBI" id="CHEBI:29105"/>
    </cofactor>
</comment>
<dbReference type="CDD" id="cd00202">
    <property type="entry name" value="ZnF_GATA"/>
    <property type="match status" value="1"/>
</dbReference>
<evidence type="ECO:0000259" key="18">
    <source>
        <dbReference type="PROSITE" id="PS50114"/>
    </source>
</evidence>
<reference evidence="19" key="1">
    <citation type="submission" date="2020-12" db="EMBL/GenBank/DDBJ databases">
        <title>Metabolic potential, ecology and presence of endohyphal bacteria is reflected in genomic diversity of Mucoromycotina.</title>
        <authorList>
            <person name="Muszewska A."/>
            <person name="Okrasinska A."/>
            <person name="Steczkiewicz K."/>
            <person name="Drgas O."/>
            <person name="Orlowska M."/>
            <person name="Perlinska-Lenart U."/>
            <person name="Aleksandrzak-Piekarczyk T."/>
            <person name="Szatraj K."/>
            <person name="Zielenkiewicz U."/>
            <person name="Pilsyk S."/>
            <person name="Malc E."/>
            <person name="Mieczkowski P."/>
            <person name="Kruszewska J.S."/>
            <person name="Biernat P."/>
            <person name="Pawlowska J."/>
        </authorList>
    </citation>
    <scope>NUCLEOTIDE SEQUENCE</scope>
    <source>
        <strain evidence="19">WA0000017839</strain>
    </source>
</reference>
<sequence length="1011" mass="112006">MSTTGAFSLTQKLPSSILKSNLGQLNRAVNNATRLLNSNPSLASSIGRHAPRPLQHRTLFNNQGGAANRIINYRRLSKLEQEANASPTDVLKQATLYKEWLRANNPQAVITRFERGNFTHNEECWQYYIAALAQTGKSEAVLPRILQKLESSSGAGIAGGATGENVISKEMLQQVIASRQGGRTVKMAETSASASGTGNKSNPIYVVVEEARKYMFWKALRWFGVTVTYAFCILTILSLALENSGLLKTANSQQEYEPVTQTTVTFEDVQGVDEAKQELEEIVEFLKNPHRFTELGGKLPKGVLLTGPPGTGKTMLARAVAGEANVPFFFMSGSEFDEMYVGVGARRVRELFAAARAKAPSIVFIDEIDAIGSKRNPKDQSYMKQTLNQLLVDLDGFSQTEGVIFIAATNFPELLDKALVRPGRFDRLVNVPLPDVRGRIEILKHHMKKIHVASEVDVSVVARGTPGFSGADLANLVNQAAIQASRENCKQVNLRHLEYSKDKIIMGAERKSAVATDESKRLTAYHEGGHALVAYYTPGAMPLHKATIMPRGSALGMTVQLPEIDRDSFTKKEFIAQIDVCMGGRVAEELIFGQENVTSGASSDIMKATDVAKRMVRYYGMSEKVGPVNHDDEDMQLLSAHTKELIESEILNLIETSEKRAKKILIDHREELDNLANALIEYETLDYQEIIDSLAGKPISSPPTDVAVSTPKPDRGKTPASLDFILSSHEEPTRTLTIDLIVDECSKICQGIWQLQSYHKSVSVKTRENMIDDLSTNANQLYNIIRSPGTSKNKRRASSPLKKYDEDEDEEEEEDYDDDDGEERTHESTINPSSEFKNHAEYELIRQARNLQDAKESPKYRRRNRRSMVGQKCHSCSTTETPEWRKGPDGARTLCNACGLHYSKLLRKGSIGVQTQNYLLTGGIKPQTPSIVSASAISDNSKNMQSSAMSNFPFVLMDPKYGLGRSIQQTPPNYTPSSATDITSPLPQPPPPNQSSHHYTLSPLRIHQWKQ</sequence>
<keyword evidence="9" id="KW-0378">Hydrolase</keyword>
<dbReference type="SMART" id="SM00401">
    <property type="entry name" value="ZnF_GATA"/>
    <property type="match status" value="1"/>
</dbReference>
<keyword evidence="8" id="KW-0547">Nucleotide-binding</keyword>
<dbReference type="PROSITE" id="PS00344">
    <property type="entry name" value="GATA_ZN_FINGER_1"/>
    <property type="match status" value="1"/>
</dbReference>
<dbReference type="SMART" id="SM00382">
    <property type="entry name" value="AAA"/>
    <property type="match status" value="1"/>
</dbReference>
<dbReference type="Gene3D" id="3.40.50.300">
    <property type="entry name" value="P-loop containing nucleotide triphosphate hydrolases"/>
    <property type="match status" value="1"/>
</dbReference>
<organism evidence="19 20">
    <name type="scientific">Mucor saturninus</name>
    <dbReference type="NCBI Taxonomy" id="64648"/>
    <lineage>
        <taxon>Eukaryota</taxon>
        <taxon>Fungi</taxon>
        <taxon>Fungi incertae sedis</taxon>
        <taxon>Mucoromycota</taxon>
        <taxon>Mucoromycotina</taxon>
        <taxon>Mucoromycetes</taxon>
        <taxon>Mucorales</taxon>
        <taxon>Mucorineae</taxon>
        <taxon>Mucoraceae</taxon>
        <taxon>Mucor</taxon>
    </lineage>
</organism>
<keyword evidence="10" id="KW-0862">Zinc</keyword>
<dbReference type="InterPro" id="IPR000679">
    <property type="entry name" value="Znf_GATA"/>
</dbReference>
<evidence type="ECO:0000256" key="12">
    <source>
        <dbReference type="ARBA" id="ARBA00023049"/>
    </source>
</evidence>
<evidence type="ECO:0000256" key="6">
    <source>
        <dbReference type="ARBA" id="ARBA00022670"/>
    </source>
</evidence>
<dbReference type="FunFam" id="1.20.58.760:FF:000002">
    <property type="entry name" value="ATP-dependent zinc metalloprotease FtsH"/>
    <property type="match status" value="1"/>
</dbReference>
<dbReference type="HAMAP" id="MF_01458">
    <property type="entry name" value="FtsH"/>
    <property type="match status" value="1"/>
</dbReference>
<dbReference type="EMBL" id="JAEPRD010000001">
    <property type="protein sequence ID" value="KAG2214350.1"/>
    <property type="molecule type" value="Genomic_DNA"/>
</dbReference>
<comment type="caution">
    <text evidence="19">The sequence shown here is derived from an EMBL/GenBank/DDBJ whole genome shotgun (WGS) entry which is preliminary data.</text>
</comment>
<dbReference type="InterPro" id="IPR027417">
    <property type="entry name" value="P-loop_NTPase"/>
</dbReference>
<evidence type="ECO:0000256" key="14">
    <source>
        <dbReference type="ARBA" id="ARBA00023136"/>
    </source>
</evidence>
<keyword evidence="7" id="KW-0479">Metal-binding</keyword>
<keyword evidence="17" id="KW-1133">Transmembrane helix</keyword>
<keyword evidence="11" id="KW-0067">ATP-binding</keyword>
<dbReference type="PANTHER" id="PTHR23076:SF97">
    <property type="entry name" value="ATP-DEPENDENT ZINC METALLOPROTEASE YME1L1"/>
    <property type="match status" value="1"/>
</dbReference>
<dbReference type="GO" id="GO:0016887">
    <property type="term" value="F:ATP hydrolysis activity"/>
    <property type="evidence" value="ECO:0007669"/>
    <property type="project" value="InterPro"/>
</dbReference>
<dbReference type="GO" id="GO:0007005">
    <property type="term" value="P:mitochondrion organization"/>
    <property type="evidence" value="ECO:0007669"/>
    <property type="project" value="TreeGrafter"/>
</dbReference>
<evidence type="ECO:0000256" key="10">
    <source>
        <dbReference type="ARBA" id="ARBA00022833"/>
    </source>
</evidence>
<name>A0A8H7RPM9_9FUNG</name>
<dbReference type="Gene3D" id="1.20.58.760">
    <property type="entry name" value="Peptidase M41"/>
    <property type="match status" value="1"/>
</dbReference>
<evidence type="ECO:0000256" key="1">
    <source>
        <dbReference type="ARBA" id="ARBA00001947"/>
    </source>
</evidence>
<dbReference type="InterPro" id="IPR037219">
    <property type="entry name" value="Peptidase_M41-like"/>
</dbReference>
<dbReference type="FunFam" id="1.10.8.60:FF:000001">
    <property type="entry name" value="ATP-dependent zinc metalloprotease FtsH"/>
    <property type="match status" value="1"/>
</dbReference>
<evidence type="ECO:0000256" key="13">
    <source>
        <dbReference type="ARBA" id="ARBA00023128"/>
    </source>
</evidence>
<evidence type="ECO:0000256" key="5">
    <source>
        <dbReference type="ARBA" id="ARBA00010550"/>
    </source>
</evidence>
<evidence type="ECO:0000256" key="3">
    <source>
        <dbReference type="ARBA" id="ARBA00004370"/>
    </source>
</evidence>
<dbReference type="InterPro" id="IPR041569">
    <property type="entry name" value="AAA_lid_3"/>
</dbReference>
<dbReference type="CDD" id="cd19501">
    <property type="entry name" value="RecA-like_FtsH"/>
    <property type="match status" value="1"/>
</dbReference>
<dbReference type="AlphaFoldDB" id="A0A8H7RPM9"/>
<dbReference type="GO" id="GO:0006355">
    <property type="term" value="P:regulation of DNA-templated transcription"/>
    <property type="evidence" value="ECO:0007669"/>
    <property type="project" value="InterPro"/>
</dbReference>
<dbReference type="FunFam" id="3.40.50.300:FF:000175">
    <property type="entry name" value="ATP-dependent zinc metalloprotease FTSH 4"/>
    <property type="match status" value="1"/>
</dbReference>
<comment type="subcellular location">
    <subcellularLocation>
        <location evidence="3">Membrane</location>
    </subcellularLocation>
    <subcellularLocation>
        <location evidence="2">Mitochondrion</location>
    </subcellularLocation>
</comment>
<dbReference type="OrthoDB" id="1413014at2759"/>
<dbReference type="PANTHER" id="PTHR23076">
    <property type="entry name" value="METALLOPROTEASE M41 FTSH"/>
    <property type="match status" value="1"/>
</dbReference>
<dbReference type="NCBIfam" id="TIGR01241">
    <property type="entry name" value="FtsH_fam"/>
    <property type="match status" value="1"/>
</dbReference>
<dbReference type="GO" id="GO:0043565">
    <property type="term" value="F:sequence-specific DNA binding"/>
    <property type="evidence" value="ECO:0007669"/>
    <property type="project" value="InterPro"/>
</dbReference>
<dbReference type="Gene3D" id="3.30.50.10">
    <property type="entry name" value="Erythroid Transcription Factor GATA-1, subunit A"/>
    <property type="match status" value="1"/>
</dbReference>
<protein>
    <recommendedName>
        <fullName evidence="18">GATA-type domain-containing protein</fullName>
    </recommendedName>
</protein>
<dbReference type="PROSITE" id="PS50114">
    <property type="entry name" value="GATA_ZN_FINGER_2"/>
    <property type="match status" value="1"/>
</dbReference>
<proteinExistence type="inferred from homology"/>
<keyword evidence="20" id="KW-1185">Reference proteome</keyword>